<proteinExistence type="predicted"/>
<dbReference type="InterPro" id="IPR032710">
    <property type="entry name" value="NTF2-like_dom_sf"/>
</dbReference>
<reference evidence="2" key="1">
    <citation type="journal article" date="2015" name="Nature">
        <title>Complex archaea that bridge the gap between prokaryotes and eukaryotes.</title>
        <authorList>
            <person name="Spang A."/>
            <person name="Saw J.H."/>
            <person name="Jorgensen S.L."/>
            <person name="Zaremba-Niedzwiedzka K."/>
            <person name="Martijn J."/>
            <person name="Lind A.E."/>
            <person name="van Eijk R."/>
            <person name="Schleper C."/>
            <person name="Guy L."/>
            <person name="Ettema T.J."/>
        </authorList>
    </citation>
    <scope>NUCLEOTIDE SEQUENCE</scope>
</reference>
<sequence>MKIYIQVSFISFMEKSDEIQKIVLEFHKAMENADETFFSQMLSQKDGLVMIGSDPEEWLTGHANIVKILKSQFDQMSGCKVIPKGNLQAFCEGAVGWFAEEMTFKMPDGIEIPFRITGVFHQENNEWKAVQFHASIGMGNEEAGMDLE</sequence>
<comment type="caution">
    <text evidence="2">The sequence shown here is derived from an EMBL/GenBank/DDBJ whole genome shotgun (WGS) entry which is preliminary data.</text>
</comment>
<feature type="domain" description="SnoaL-like" evidence="1">
    <location>
        <begin position="19"/>
        <end position="137"/>
    </location>
</feature>
<dbReference type="SUPFAM" id="SSF54427">
    <property type="entry name" value="NTF2-like"/>
    <property type="match status" value="1"/>
</dbReference>
<organism evidence="2">
    <name type="scientific">marine sediment metagenome</name>
    <dbReference type="NCBI Taxonomy" id="412755"/>
    <lineage>
        <taxon>unclassified sequences</taxon>
        <taxon>metagenomes</taxon>
        <taxon>ecological metagenomes</taxon>
    </lineage>
</organism>
<name>A0A0F9PRC6_9ZZZZ</name>
<dbReference type="AlphaFoldDB" id="A0A0F9PRC6"/>
<dbReference type="InterPro" id="IPR037401">
    <property type="entry name" value="SnoaL-like"/>
</dbReference>
<dbReference type="EMBL" id="LAZR01002116">
    <property type="protein sequence ID" value="KKN34275.1"/>
    <property type="molecule type" value="Genomic_DNA"/>
</dbReference>
<accession>A0A0F9PRC6</accession>
<dbReference type="Pfam" id="PF13474">
    <property type="entry name" value="SnoaL_3"/>
    <property type="match status" value="1"/>
</dbReference>
<protein>
    <recommendedName>
        <fullName evidence="1">SnoaL-like domain-containing protein</fullName>
    </recommendedName>
</protein>
<gene>
    <name evidence="2" type="ORF">LCGC14_0795320</name>
</gene>
<evidence type="ECO:0000313" key="2">
    <source>
        <dbReference type="EMBL" id="KKN34275.1"/>
    </source>
</evidence>
<dbReference type="Gene3D" id="3.10.450.50">
    <property type="match status" value="1"/>
</dbReference>
<evidence type="ECO:0000259" key="1">
    <source>
        <dbReference type="Pfam" id="PF13474"/>
    </source>
</evidence>